<dbReference type="AlphaFoldDB" id="A0A238Y4S5"/>
<dbReference type="NCBIfam" id="TIGR01870">
    <property type="entry name" value="cas_TM1810_Csm2"/>
    <property type="match status" value="1"/>
</dbReference>
<name>A0A238Y4S5_9BACT</name>
<dbReference type="EMBL" id="FZOB01000002">
    <property type="protein sequence ID" value="SNR65818.1"/>
    <property type="molecule type" value="Genomic_DNA"/>
</dbReference>
<comment type="function">
    <text evidence="1">This subunit may be involved in monitoring complementarity of crRNA and target RNA.</text>
</comment>
<evidence type="ECO:0000256" key="4">
    <source>
        <dbReference type="ARBA" id="ARBA00022884"/>
    </source>
</evidence>
<evidence type="ECO:0000256" key="6">
    <source>
        <dbReference type="ARBA" id="ARBA00031723"/>
    </source>
</evidence>
<sequence length="148" mass="17262">MGNFTQQRKNDELGEIRLLVKEFVEGDNEKKADILLNQLESKFVRKLKDDKTSKHQIRKHYHRLLEIKEQIEASGAKDIKPFLPEIAMTSAYATYDRNRQGTKIGQLFEAFLKSLVKEVVERKDTQTFLDLMKLFEAVVGLSSKYLRN</sequence>
<comment type="similarity">
    <text evidence="2">Belongs to the CRISPR-associated Csm2 family.</text>
</comment>
<dbReference type="GO" id="GO:0003723">
    <property type="term" value="F:RNA binding"/>
    <property type="evidence" value="ECO:0007669"/>
    <property type="project" value="UniProtKB-KW"/>
</dbReference>
<evidence type="ECO:0000313" key="7">
    <source>
        <dbReference type="EMBL" id="SNR65818.1"/>
    </source>
</evidence>
<dbReference type="OrthoDB" id="14583at2"/>
<dbReference type="Pfam" id="PF03750">
    <property type="entry name" value="Csm2_III-A"/>
    <property type="match status" value="1"/>
</dbReference>
<evidence type="ECO:0000256" key="2">
    <source>
        <dbReference type="ARBA" id="ARBA00006896"/>
    </source>
</evidence>
<gene>
    <name evidence="7" type="ORF">SAMN06265340_10295</name>
</gene>
<organism evidence="7 8">
    <name type="scientific">Desulfurobacterium atlanticum</name>
    <dbReference type="NCBI Taxonomy" id="240169"/>
    <lineage>
        <taxon>Bacteria</taxon>
        <taxon>Pseudomonadati</taxon>
        <taxon>Aquificota</taxon>
        <taxon>Aquificia</taxon>
        <taxon>Desulfurobacteriales</taxon>
        <taxon>Desulfurobacteriaceae</taxon>
        <taxon>Desulfurobacterium</taxon>
    </lineage>
</organism>
<reference evidence="8" key="1">
    <citation type="submission" date="2017-06" db="EMBL/GenBank/DDBJ databases">
        <authorList>
            <person name="Varghese N."/>
            <person name="Submissions S."/>
        </authorList>
    </citation>
    <scope>NUCLEOTIDE SEQUENCE [LARGE SCALE GENOMIC DNA]</scope>
    <source>
        <strain evidence="8">DSM 15668</strain>
    </source>
</reference>
<proteinExistence type="inferred from homology"/>
<keyword evidence="5" id="KW-0051">Antiviral defense</keyword>
<accession>A0A238Y4S5</accession>
<keyword evidence="8" id="KW-1185">Reference proteome</keyword>
<protein>
    <recommendedName>
        <fullName evidence="3">CRISPR system Cms protein Csm2</fullName>
    </recommendedName>
    <alternativeName>
        <fullName evidence="6">CRISPR type III A-associated protein Csm2</fullName>
    </alternativeName>
</protein>
<evidence type="ECO:0000313" key="8">
    <source>
        <dbReference type="Proteomes" id="UP000198405"/>
    </source>
</evidence>
<dbReference type="Proteomes" id="UP000198405">
    <property type="component" value="Unassembled WGS sequence"/>
</dbReference>
<keyword evidence="4" id="KW-0694">RNA-binding</keyword>
<evidence type="ECO:0000256" key="3">
    <source>
        <dbReference type="ARBA" id="ARBA00016118"/>
    </source>
</evidence>
<dbReference type="RefSeq" id="WP_089322448.1">
    <property type="nucleotide sequence ID" value="NZ_FZOB01000002.1"/>
</dbReference>
<evidence type="ECO:0000256" key="1">
    <source>
        <dbReference type="ARBA" id="ARBA00003640"/>
    </source>
</evidence>
<dbReference type="GO" id="GO:0051607">
    <property type="term" value="P:defense response to virus"/>
    <property type="evidence" value="ECO:0007669"/>
    <property type="project" value="UniProtKB-KW"/>
</dbReference>
<evidence type="ECO:0000256" key="5">
    <source>
        <dbReference type="ARBA" id="ARBA00023118"/>
    </source>
</evidence>
<dbReference type="InterPro" id="IPR010149">
    <property type="entry name" value="CRISPR-assoc_prot_Csm2_III-A"/>
</dbReference>